<name>A0A4C1X4W2_EUMVA</name>
<gene>
    <name evidence="2" type="ORF">EVAR_51258_1</name>
</gene>
<comment type="caution">
    <text evidence="2">The sequence shown here is derived from an EMBL/GenBank/DDBJ whole genome shotgun (WGS) entry which is preliminary data.</text>
</comment>
<evidence type="ECO:0000313" key="3">
    <source>
        <dbReference type="Proteomes" id="UP000299102"/>
    </source>
</evidence>
<evidence type="ECO:0000256" key="1">
    <source>
        <dbReference type="SAM" id="MobiDB-lite"/>
    </source>
</evidence>
<proteinExistence type="predicted"/>
<dbReference type="AlphaFoldDB" id="A0A4C1X4W2"/>
<dbReference type="EMBL" id="BGZK01000715">
    <property type="protein sequence ID" value="GBP57409.1"/>
    <property type="molecule type" value="Genomic_DNA"/>
</dbReference>
<feature type="region of interest" description="Disordered" evidence="1">
    <location>
        <begin position="53"/>
        <end position="80"/>
    </location>
</feature>
<accession>A0A4C1X4W2</accession>
<keyword evidence="3" id="KW-1185">Reference proteome</keyword>
<evidence type="ECO:0000313" key="2">
    <source>
        <dbReference type="EMBL" id="GBP57409.1"/>
    </source>
</evidence>
<feature type="compositionally biased region" description="Pro residues" evidence="1">
    <location>
        <begin position="56"/>
        <end position="66"/>
    </location>
</feature>
<reference evidence="2 3" key="1">
    <citation type="journal article" date="2019" name="Commun. Biol.">
        <title>The bagworm genome reveals a unique fibroin gene that provides high tensile strength.</title>
        <authorList>
            <person name="Kono N."/>
            <person name="Nakamura H."/>
            <person name="Ohtoshi R."/>
            <person name="Tomita M."/>
            <person name="Numata K."/>
            <person name="Arakawa K."/>
        </authorList>
    </citation>
    <scope>NUCLEOTIDE SEQUENCE [LARGE SCALE GENOMIC DNA]</scope>
</reference>
<protein>
    <submittedName>
        <fullName evidence="2">Uncharacterized protein</fullName>
    </submittedName>
</protein>
<dbReference type="Proteomes" id="UP000299102">
    <property type="component" value="Unassembled WGS sequence"/>
</dbReference>
<sequence length="80" mass="8937">MREYECGVRLGKLSMEFFLYIEDEVIPSPWTHEKTSAPTAHGFTETRLRVLRLTPAPAPPPPPPAAFPATTPSRNTSRDT</sequence>
<organism evidence="2 3">
    <name type="scientific">Eumeta variegata</name>
    <name type="common">Bagworm moth</name>
    <name type="synonym">Eumeta japonica</name>
    <dbReference type="NCBI Taxonomy" id="151549"/>
    <lineage>
        <taxon>Eukaryota</taxon>
        <taxon>Metazoa</taxon>
        <taxon>Ecdysozoa</taxon>
        <taxon>Arthropoda</taxon>
        <taxon>Hexapoda</taxon>
        <taxon>Insecta</taxon>
        <taxon>Pterygota</taxon>
        <taxon>Neoptera</taxon>
        <taxon>Endopterygota</taxon>
        <taxon>Lepidoptera</taxon>
        <taxon>Glossata</taxon>
        <taxon>Ditrysia</taxon>
        <taxon>Tineoidea</taxon>
        <taxon>Psychidae</taxon>
        <taxon>Oiketicinae</taxon>
        <taxon>Eumeta</taxon>
    </lineage>
</organism>